<dbReference type="PANTHER" id="PTHR34987">
    <property type="entry name" value="C, PUTATIVE (AFU_ORTHOLOGUE AFUA_3G02880)-RELATED"/>
    <property type="match status" value="1"/>
</dbReference>
<dbReference type="InterPro" id="IPR012341">
    <property type="entry name" value="6hp_glycosidase-like_sf"/>
</dbReference>
<dbReference type="Proteomes" id="UP000055045">
    <property type="component" value="Unassembled WGS sequence"/>
</dbReference>
<gene>
    <name evidence="1" type="ORF">ACN42_g10608</name>
</gene>
<evidence type="ECO:0000313" key="1">
    <source>
        <dbReference type="EMBL" id="KUM56597.1"/>
    </source>
</evidence>
<dbReference type="GO" id="GO:0005975">
    <property type="term" value="P:carbohydrate metabolic process"/>
    <property type="evidence" value="ECO:0007669"/>
    <property type="project" value="InterPro"/>
</dbReference>
<dbReference type="EMBL" id="LLXE01000462">
    <property type="protein sequence ID" value="KUM56597.1"/>
    <property type="molecule type" value="Genomic_DNA"/>
</dbReference>
<dbReference type="PANTHER" id="PTHR34987:SF4">
    <property type="entry name" value="ALPHA-L-RHAMNOSIDASE C-TERMINAL DOMAIN-CONTAINING PROTEIN"/>
    <property type="match status" value="1"/>
</dbReference>
<dbReference type="SUPFAM" id="SSF48208">
    <property type="entry name" value="Six-hairpin glycosidases"/>
    <property type="match status" value="1"/>
</dbReference>
<name>A0A101M9Q7_PENFR</name>
<proteinExistence type="predicted"/>
<comment type="caution">
    <text evidence="1">The sequence shown here is derived from an EMBL/GenBank/DDBJ whole genome shotgun (WGS) entry which is preliminary data.</text>
</comment>
<evidence type="ECO:0008006" key="3">
    <source>
        <dbReference type="Google" id="ProtNLM"/>
    </source>
</evidence>
<dbReference type="GO" id="GO:0003824">
    <property type="term" value="F:catalytic activity"/>
    <property type="evidence" value="ECO:0007669"/>
    <property type="project" value="UniProtKB-ARBA"/>
</dbReference>
<evidence type="ECO:0000313" key="2">
    <source>
        <dbReference type="Proteomes" id="UP000055045"/>
    </source>
</evidence>
<dbReference type="Gene3D" id="1.50.10.10">
    <property type="match status" value="1"/>
</dbReference>
<organism evidence="1 2">
    <name type="scientific">Penicillium freii</name>
    <dbReference type="NCBI Taxonomy" id="48697"/>
    <lineage>
        <taxon>Eukaryota</taxon>
        <taxon>Fungi</taxon>
        <taxon>Dikarya</taxon>
        <taxon>Ascomycota</taxon>
        <taxon>Pezizomycotina</taxon>
        <taxon>Eurotiomycetes</taxon>
        <taxon>Eurotiomycetidae</taxon>
        <taxon>Eurotiales</taxon>
        <taxon>Aspergillaceae</taxon>
        <taxon>Penicillium</taxon>
    </lineage>
</organism>
<protein>
    <recommendedName>
        <fullName evidence="3">Alpha-L-rhamnosidase six-hairpin glycosidase domain-containing protein</fullName>
    </recommendedName>
</protein>
<keyword evidence="2" id="KW-1185">Reference proteome</keyword>
<dbReference type="AlphaFoldDB" id="A0A101M9Q7"/>
<accession>A0A101M9Q7</accession>
<dbReference type="STRING" id="48697.A0A101M9Q7"/>
<sequence>MVMSALSRELFVPAGALAFSNTSVSAGFTQIISPFASGYHLKAAFYSNDSQTAKHLLYSMWNSMSDPHNANYTGCFWETLTSDGLPGLGDGTSMCHAWSSGPTAELSRNVLGI</sequence>
<dbReference type="InterPro" id="IPR008928">
    <property type="entry name" value="6-hairpin_glycosidase_sf"/>
</dbReference>
<reference evidence="1 2" key="1">
    <citation type="submission" date="2015-10" db="EMBL/GenBank/DDBJ databases">
        <title>Genome sequencing of Penicillium freii.</title>
        <authorList>
            <person name="Nguyen H.D."/>
            <person name="Visagie C.M."/>
            <person name="Seifert K.A."/>
        </authorList>
    </citation>
    <scope>NUCLEOTIDE SEQUENCE [LARGE SCALE GENOMIC DNA]</scope>
    <source>
        <strain evidence="1 2">DAOM 242723</strain>
    </source>
</reference>